<dbReference type="STRING" id="1437874.CSPHI_09400"/>
<dbReference type="Proteomes" id="UP000185469">
    <property type="component" value="Chromosome"/>
</dbReference>
<protein>
    <submittedName>
        <fullName evidence="2">Uncharacterized protein</fullName>
    </submittedName>
</protein>
<dbReference type="KEGG" id="csph:CSPHI_09400"/>
<dbReference type="EMBL" id="CP009248">
    <property type="protein sequence ID" value="APT91192.1"/>
    <property type="molecule type" value="Genomic_DNA"/>
</dbReference>
<feature type="chain" id="PRO_5009871714" evidence="1">
    <location>
        <begin position="23"/>
        <end position="104"/>
    </location>
</feature>
<reference evidence="2 3" key="1">
    <citation type="submission" date="2014-08" db="EMBL/GenBank/DDBJ databases">
        <title>Complete genome sequence of Corynebacterium sphenisci CECT 5990(T) (=DSM 44792(T)), isolated from healthy wild penguins.</title>
        <authorList>
            <person name="Ruckert C."/>
            <person name="Albersmeier A."/>
            <person name="Winkler A."/>
            <person name="Kalinowski J."/>
        </authorList>
    </citation>
    <scope>NUCLEOTIDE SEQUENCE [LARGE SCALE GENOMIC DNA]</scope>
    <source>
        <strain evidence="2 3">DSM 44792</strain>
    </source>
</reference>
<evidence type="ECO:0000256" key="1">
    <source>
        <dbReference type="SAM" id="SignalP"/>
    </source>
</evidence>
<proteinExistence type="predicted"/>
<sequence length="104" mass="10220">MQLLTPILLIALALYTATGAAAASRGRPHPMLPAGITPGTRATVLLTVSALLYTVAAAVVYNGHVGPGLGVALAGLAAWAVASRGIGADGAKPGAAGDGKPRRR</sequence>
<organism evidence="2 3">
    <name type="scientific">Corynebacterium sphenisci DSM 44792</name>
    <dbReference type="NCBI Taxonomy" id="1437874"/>
    <lineage>
        <taxon>Bacteria</taxon>
        <taxon>Bacillati</taxon>
        <taxon>Actinomycetota</taxon>
        <taxon>Actinomycetes</taxon>
        <taxon>Mycobacteriales</taxon>
        <taxon>Corynebacteriaceae</taxon>
        <taxon>Corynebacterium</taxon>
    </lineage>
</organism>
<feature type="signal peptide" evidence="1">
    <location>
        <begin position="1"/>
        <end position="22"/>
    </location>
</feature>
<accession>A0A1L7CZE2</accession>
<name>A0A1L7CZE2_9CORY</name>
<gene>
    <name evidence="2" type="ORF">CSPHI_09400</name>
</gene>
<evidence type="ECO:0000313" key="3">
    <source>
        <dbReference type="Proteomes" id="UP000185469"/>
    </source>
</evidence>
<keyword evidence="1" id="KW-0732">Signal</keyword>
<dbReference type="AlphaFoldDB" id="A0A1L7CZE2"/>
<evidence type="ECO:0000313" key="2">
    <source>
        <dbReference type="EMBL" id="APT91192.1"/>
    </source>
</evidence>
<dbReference type="RefSeq" id="WP_075692701.1">
    <property type="nucleotide sequence ID" value="NZ_CP009248.1"/>
</dbReference>
<keyword evidence="3" id="KW-1185">Reference proteome</keyword>